<keyword evidence="2" id="KW-1185">Reference proteome</keyword>
<evidence type="ECO:0000256" key="1">
    <source>
        <dbReference type="SAM" id="Phobius"/>
    </source>
</evidence>
<dbReference type="Proteomes" id="UP000887575">
    <property type="component" value="Unassembled WGS sequence"/>
</dbReference>
<dbReference type="FunFam" id="3.40.720.10:FF:000017">
    <property type="entry name" value="Predicted protein"/>
    <property type="match status" value="1"/>
</dbReference>
<dbReference type="SUPFAM" id="SSF53649">
    <property type="entry name" value="Alkaline phosphatase-like"/>
    <property type="match status" value="1"/>
</dbReference>
<dbReference type="Pfam" id="PF02995">
    <property type="entry name" value="DUF229"/>
    <property type="match status" value="1"/>
</dbReference>
<reference evidence="3" key="1">
    <citation type="submission" date="2024-02" db="UniProtKB">
        <authorList>
            <consortium name="WormBaseParasite"/>
        </authorList>
    </citation>
    <scope>IDENTIFICATION</scope>
</reference>
<sequence>MMPRSRLLRYISLLSFALFILYFFFPGDELPKEFLMLQEISSKSGDGHKCHLKALDPFDESIKKYVDVKPQKLKCRKIQDNYAELIDGRIHLLRNDSECLYRSVEHNSGVDDFHPRFGEWKRIEAGFSPKIFTDFVQVECFRDFLGIRKNVYRNAFFQIFPRNLSSETGKSYSRDFSTRPSVLIIGIDGVSRSNFVRQMPKTLKTMSDMNFVTLESYSKLGDNTFPNLCAMMLGKRGYFSEEFPSEVEDGWGVNYDSWTEFMWRRFGRDGYATMFSEDRPEWSTFSYKERSHGFVARPPTDHYQRPYFLSIYDTTEMLRSSTQCFGETPLHMLQLDYIESFMKTYRDLSIPFFTLFWNVELSHEYLNTLKVADDDFSAFLTRNTDLWENTVVILLSDHGNRYDAIRETVVGRMESRLPIMSIRLPELLTKKHPKMLSNLQRNAKIFTTHFDTHELLNDLLLNRYDFASNTSRGFSLLGEIPENRTCAQLNVPDSYCPCYQEVTLDVSKGKEAAEFLLAEVNREIEESPDKDRCVHMDLAKIESVSVRLPPKAIIKDRSMSYKNPTGAITVIYRISIRISPPSNALLEAVLHHDLSSKLFPTWKIDGDIERNNKYGNSSHCVETKKLQKLCHCK</sequence>
<keyword evidence="1" id="KW-0472">Membrane</keyword>
<dbReference type="PANTHER" id="PTHR10974">
    <property type="entry name" value="FI08016P-RELATED"/>
    <property type="match status" value="1"/>
</dbReference>
<keyword evidence="1" id="KW-1133">Transmembrane helix</keyword>
<name>A0AAF3EGS6_9BILA</name>
<organism evidence="2 3">
    <name type="scientific">Mesorhabditis belari</name>
    <dbReference type="NCBI Taxonomy" id="2138241"/>
    <lineage>
        <taxon>Eukaryota</taxon>
        <taxon>Metazoa</taxon>
        <taxon>Ecdysozoa</taxon>
        <taxon>Nematoda</taxon>
        <taxon>Chromadorea</taxon>
        <taxon>Rhabditida</taxon>
        <taxon>Rhabditina</taxon>
        <taxon>Rhabditomorpha</taxon>
        <taxon>Rhabditoidea</taxon>
        <taxon>Rhabditidae</taxon>
        <taxon>Mesorhabditinae</taxon>
        <taxon>Mesorhabditis</taxon>
    </lineage>
</organism>
<dbReference type="GO" id="GO:0005615">
    <property type="term" value="C:extracellular space"/>
    <property type="evidence" value="ECO:0007669"/>
    <property type="project" value="TreeGrafter"/>
</dbReference>
<evidence type="ECO:0000313" key="3">
    <source>
        <dbReference type="WBParaSite" id="MBELARI_LOCUS13054"/>
    </source>
</evidence>
<evidence type="ECO:0000313" key="2">
    <source>
        <dbReference type="Proteomes" id="UP000887575"/>
    </source>
</evidence>
<dbReference type="PANTHER" id="PTHR10974:SF35">
    <property type="entry name" value="SULFATASE DOMAIN-CONTAINING PROTEIN"/>
    <property type="match status" value="1"/>
</dbReference>
<protein>
    <submittedName>
        <fullName evidence="3">Uncharacterized protein</fullName>
    </submittedName>
</protein>
<dbReference type="InterPro" id="IPR004245">
    <property type="entry name" value="DUF229"/>
</dbReference>
<dbReference type="Gene3D" id="3.40.720.10">
    <property type="entry name" value="Alkaline Phosphatase, subunit A"/>
    <property type="match status" value="1"/>
</dbReference>
<keyword evidence="1" id="KW-0812">Transmembrane</keyword>
<dbReference type="AlphaFoldDB" id="A0AAF3EGS6"/>
<feature type="transmembrane region" description="Helical" evidence="1">
    <location>
        <begin position="7"/>
        <end position="25"/>
    </location>
</feature>
<proteinExistence type="predicted"/>
<dbReference type="CDD" id="cd16021">
    <property type="entry name" value="ALP_like"/>
    <property type="match status" value="1"/>
</dbReference>
<dbReference type="WBParaSite" id="MBELARI_LOCUS13054">
    <property type="protein sequence ID" value="MBELARI_LOCUS13054"/>
    <property type="gene ID" value="MBELARI_LOCUS13054"/>
</dbReference>
<accession>A0AAF3EGS6</accession>
<dbReference type="InterPro" id="IPR017850">
    <property type="entry name" value="Alkaline_phosphatase_core_sf"/>
</dbReference>